<protein>
    <submittedName>
        <fullName evidence="1">Uncharacterized protein</fullName>
    </submittedName>
</protein>
<name>A0AAP2RED3_9EURY</name>
<accession>A0AAP2RED3</accession>
<dbReference type="Gene3D" id="1.10.10.10">
    <property type="entry name" value="Winged helix-like DNA-binding domain superfamily/Winged helix DNA-binding domain"/>
    <property type="match status" value="1"/>
</dbReference>
<dbReference type="InterPro" id="IPR036390">
    <property type="entry name" value="WH_DNA-bd_sf"/>
</dbReference>
<proteinExistence type="predicted"/>
<dbReference type="EMBL" id="PGCK01000010">
    <property type="protein sequence ID" value="MCD1295642.1"/>
    <property type="molecule type" value="Genomic_DNA"/>
</dbReference>
<dbReference type="Proteomes" id="UP001320159">
    <property type="component" value="Unassembled WGS sequence"/>
</dbReference>
<organism evidence="1 2">
    <name type="scientific">Methanooceanicella nereidis</name>
    <dbReference type="NCBI Taxonomy" id="2052831"/>
    <lineage>
        <taxon>Archaea</taxon>
        <taxon>Methanobacteriati</taxon>
        <taxon>Methanobacteriota</taxon>
        <taxon>Stenosarchaea group</taxon>
        <taxon>Methanomicrobia</taxon>
        <taxon>Methanocellales</taxon>
        <taxon>Methanocellaceae</taxon>
        <taxon>Methanooceanicella</taxon>
    </lineage>
</organism>
<dbReference type="AlphaFoldDB" id="A0AAP2RED3"/>
<dbReference type="RefSeq" id="WP_230742498.1">
    <property type="nucleotide sequence ID" value="NZ_PGCK01000010.1"/>
</dbReference>
<evidence type="ECO:0000313" key="1">
    <source>
        <dbReference type="EMBL" id="MCD1295642.1"/>
    </source>
</evidence>
<keyword evidence="2" id="KW-1185">Reference proteome</keyword>
<sequence>MRRAEICVFDEQEEEFINLLANSGMNKAMAKILVCVALSKETSGRDIEIMTGIKSSTVSVMLKQLREQNLIIANKKNIDDGNRSVFYYSLAGTFEDTIVRLEQKKLSETSKYMDQIKKVKKYAS</sequence>
<reference evidence="1 2" key="1">
    <citation type="submission" date="2017-11" db="EMBL/GenBank/DDBJ databases">
        <title>Isolation and Characterization of Family Methanocellaceae Species from Potential Methane Hydrate Area Offshore Southwestern Taiwan.</title>
        <authorList>
            <person name="Zhang W.-L."/>
            <person name="Chen W.-C."/>
            <person name="Lai M.-C."/>
            <person name="Chen S.-C."/>
        </authorList>
    </citation>
    <scope>NUCLEOTIDE SEQUENCE [LARGE SCALE GENOMIC DNA]</scope>
    <source>
        <strain evidence="1 2">CWC-04</strain>
    </source>
</reference>
<comment type="caution">
    <text evidence="1">The sequence shown here is derived from an EMBL/GenBank/DDBJ whole genome shotgun (WGS) entry which is preliminary data.</text>
</comment>
<gene>
    <name evidence="1" type="ORF">CUJ83_11600</name>
</gene>
<dbReference type="InterPro" id="IPR036388">
    <property type="entry name" value="WH-like_DNA-bd_sf"/>
</dbReference>
<evidence type="ECO:0000313" key="2">
    <source>
        <dbReference type="Proteomes" id="UP001320159"/>
    </source>
</evidence>
<dbReference type="SUPFAM" id="SSF46785">
    <property type="entry name" value="Winged helix' DNA-binding domain"/>
    <property type="match status" value="1"/>
</dbReference>